<dbReference type="PANTHER" id="PTHR33514:SF13">
    <property type="entry name" value="PROTEIN ABCI12, CHLOROPLASTIC"/>
    <property type="match status" value="1"/>
</dbReference>
<proteinExistence type="predicted"/>
<evidence type="ECO:0000256" key="5">
    <source>
        <dbReference type="SAM" id="Phobius"/>
    </source>
</evidence>
<evidence type="ECO:0000313" key="7">
    <source>
        <dbReference type="Proteomes" id="UP000675163"/>
    </source>
</evidence>
<feature type="transmembrane region" description="Helical" evidence="5">
    <location>
        <begin position="26"/>
        <end position="57"/>
    </location>
</feature>
<feature type="transmembrane region" description="Helical" evidence="5">
    <location>
        <begin position="69"/>
        <end position="86"/>
    </location>
</feature>
<dbReference type="Pfam" id="PF02361">
    <property type="entry name" value="CbiQ"/>
    <property type="match status" value="1"/>
</dbReference>
<organism evidence="6 7">
    <name type="scientific">Leucobacter exalbidus</name>
    <dbReference type="NCBI Taxonomy" id="662960"/>
    <lineage>
        <taxon>Bacteria</taxon>
        <taxon>Bacillati</taxon>
        <taxon>Actinomycetota</taxon>
        <taxon>Actinomycetes</taxon>
        <taxon>Micrococcales</taxon>
        <taxon>Microbacteriaceae</taxon>
        <taxon>Leucobacter</taxon>
    </lineage>
</organism>
<comment type="subcellular location">
    <subcellularLocation>
        <location evidence="1">Membrane</location>
        <topology evidence="1">Multi-pass membrane protein</topology>
    </subcellularLocation>
</comment>
<evidence type="ECO:0000256" key="3">
    <source>
        <dbReference type="ARBA" id="ARBA00022989"/>
    </source>
</evidence>
<keyword evidence="4 5" id="KW-0472">Membrane</keyword>
<dbReference type="EMBL" id="JAFIDA010000001">
    <property type="protein sequence ID" value="MBP1326627.1"/>
    <property type="molecule type" value="Genomic_DNA"/>
</dbReference>
<evidence type="ECO:0000313" key="6">
    <source>
        <dbReference type="EMBL" id="MBP1326627.1"/>
    </source>
</evidence>
<keyword evidence="3 5" id="KW-1133">Transmembrane helix</keyword>
<dbReference type="RefSeq" id="WP_209705504.1">
    <property type="nucleotide sequence ID" value="NZ_JAFIDA010000001.1"/>
</dbReference>
<dbReference type="PANTHER" id="PTHR33514">
    <property type="entry name" value="PROTEIN ABCI12, CHLOROPLASTIC"/>
    <property type="match status" value="1"/>
</dbReference>
<reference evidence="6" key="1">
    <citation type="submission" date="2021-02" db="EMBL/GenBank/DDBJ databases">
        <title>Sequencing the genomes of 1000 actinobacteria strains.</title>
        <authorList>
            <person name="Klenk H.-P."/>
        </authorList>
    </citation>
    <scope>NUCLEOTIDE SEQUENCE</scope>
    <source>
        <strain evidence="6">DSM 22850</strain>
    </source>
</reference>
<feature type="transmembrane region" description="Helical" evidence="5">
    <location>
        <begin position="98"/>
        <end position="120"/>
    </location>
</feature>
<protein>
    <submittedName>
        <fullName evidence="6">Biotin transport system permease protein</fullName>
    </submittedName>
</protein>
<evidence type="ECO:0000256" key="2">
    <source>
        <dbReference type="ARBA" id="ARBA00022692"/>
    </source>
</evidence>
<keyword evidence="7" id="KW-1185">Reference proteome</keyword>
<name>A0A940T3X3_9MICO</name>
<evidence type="ECO:0000256" key="1">
    <source>
        <dbReference type="ARBA" id="ARBA00004141"/>
    </source>
</evidence>
<dbReference type="CDD" id="cd16914">
    <property type="entry name" value="EcfT"/>
    <property type="match status" value="1"/>
</dbReference>
<comment type="caution">
    <text evidence="6">The sequence shown here is derived from an EMBL/GenBank/DDBJ whole genome shotgun (WGS) entry which is preliminary data.</text>
</comment>
<dbReference type="AlphaFoldDB" id="A0A940T3X3"/>
<keyword evidence="2 5" id="KW-0812">Transmembrane</keyword>
<gene>
    <name evidence="6" type="ORF">JOF28_001859</name>
</gene>
<dbReference type="GO" id="GO:0005886">
    <property type="term" value="C:plasma membrane"/>
    <property type="evidence" value="ECO:0007669"/>
    <property type="project" value="TreeGrafter"/>
</dbReference>
<dbReference type="Proteomes" id="UP000675163">
    <property type="component" value="Unassembled WGS sequence"/>
</dbReference>
<accession>A0A940T3X3</accession>
<sequence>MSSPSPLGAYRPGRGPLHRLRPGAKLLGMFLFAIAVMTTSGPWWTAAWLALGIAFALASGLRGRDLWRVARGFLLIGVPLFAFQAWQHGPLQGFSIVGNLLALILAASAVTASTAATDMLDTVAWLMRPLARFGVDPDRVALAFSITISTIPSIVTIARQTQQAARARGLDRSLRARVVPLVLRTVAHAQAMGEALAARGVGDHDPDHRARPRA</sequence>
<feature type="transmembrane region" description="Helical" evidence="5">
    <location>
        <begin position="140"/>
        <end position="158"/>
    </location>
</feature>
<dbReference type="InterPro" id="IPR003339">
    <property type="entry name" value="ABC/ECF_trnsptr_transmembrane"/>
</dbReference>
<evidence type="ECO:0000256" key="4">
    <source>
        <dbReference type="ARBA" id="ARBA00023136"/>
    </source>
</evidence>